<feature type="transmembrane region" description="Helical" evidence="7">
    <location>
        <begin position="102"/>
        <end position="125"/>
    </location>
</feature>
<feature type="transmembrane region" description="Helical" evidence="7">
    <location>
        <begin position="242"/>
        <end position="264"/>
    </location>
</feature>
<dbReference type="RefSeq" id="WP_118438643.1">
    <property type="nucleotide sequence ID" value="NZ_JBBMFC010000002.1"/>
</dbReference>
<keyword evidence="3" id="KW-1003">Cell membrane</keyword>
<dbReference type="PANTHER" id="PTHR43163">
    <property type="entry name" value="DIPEPTIDE TRANSPORT SYSTEM PERMEASE PROTEIN DPPB-RELATED"/>
    <property type="match status" value="1"/>
</dbReference>
<sequence>MKRYVLKRLIQSIVVMFIMSICSFALINAAPGEPAAAIYGGQMDKLTQAEKDRINENLGLDQPVIIRYGNWLAEVSHGNFGYSYANGQNVGKMIKERMPNTMTLFLSSFVLTVILSIAVGLFAGLHPDSMIDRVITIISITLNGIPSVLVGIILILLFSVVLGWLPSSGVTSMFSDTLKDRIIHLILPTVTVMFSHIGSFSRFIQEGMKEELDSYYVYVARANHMSKWDIYRGAMKNALVPFVNYVGTHVPSFFSGFVVIETVFAYPGLGNMIVNAIPVKDYPVLMGGILVTGIVVIISMLLVDLIDLALNPKLRKAVTR</sequence>
<dbReference type="PROSITE" id="PS50928">
    <property type="entry name" value="ABC_TM1"/>
    <property type="match status" value="1"/>
</dbReference>
<evidence type="ECO:0000256" key="2">
    <source>
        <dbReference type="ARBA" id="ARBA00022448"/>
    </source>
</evidence>
<keyword evidence="6 7" id="KW-0472">Membrane</keyword>
<dbReference type="CDD" id="cd06261">
    <property type="entry name" value="TM_PBP2"/>
    <property type="match status" value="1"/>
</dbReference>
<evidence type="ECO:0000313" key="9">
    <source>
        <dbReference type="EMBL" id="MEQ2577549.1"/>
    </source>
</evidence>
<feature type="transmembrane region" description="Helical" evidence="7">
    <location>
        <begin position="12"/>
        <end position="30"/>
    </location>
</feature>
<evidence type="ECO:0000259" key="8">
    <source>
        <dbReference type="PROSITE" id="PS50928"/>
    </source>
</evidence>
<evidence type="ECO:0000256" key="1">
    <source>
        <dbReference type="ARBA" id="ARBA00004651"/>
    </source>
</evidence>
<dbReference type="Pfam" id="PF19300">
    <property type="entry name" value="BPD_transp_1_N"/>
    <property type="match status" value="1"/>
</dbReference>
<evidence type="ECO:0000256" key="5">
    <source>
        <dbReference type="ARBA" id="ARBA00022989"/>
    </source>
</evidence>
<dbReference type="Proteomes" id="UP001470288">
    <property type="component" value="Unassembled WGS sequence"/>
</dbReference>
<protein>
    <submittedName>
        <fullName evidence="9">ABC transporter permease</fullName>
    </submittedName>
</protein>
<evidence type="ECO:0000256" key="7">
    <source>
        <dbReference type="RuleBase" id="RU363032"/>
    </source>
</evidence>
<organism evidence="9 10">
    <name type="scientific">Hominiventricola aquisgranensis</name>
    <dbReference type="NCBI Taxonomy" id="3133164"/>
    <lineage>
        <taxon>Bacteria</taxon>
        <taxon>Bacillati</taxon>
        <taxon>Bacillota</taxon>
        <taxon>Clostridia</taxon>
        <taxon>Lachnospirales</taxon>
        <taxon>Lachnospiraceae</taxon>
        <taxon>Hominiventricola</taxon>
    </lineage>
</organism>
<gene>
    <name evidence="9" type="ORF">WMO62_01680</name>
</gene>
<name>A0ABV1HXA7_9FIRM</name>
<evidence type="ECO:0000313" key="10">
    <source>
        <dbReference type="Proteomes" id="UP001470288"/>
    </source>
</evidence>
<accession>A0ABV1HXA7</accession>
<feature type="transmembrane region" description="Helical" evidence="7">
    <location>
        <begin position="182"/>
        <end position="204"/>
    </location>
</feature>
<reference evidence="9 10" key="1">
    <citation type="submission" date="2024-03" db="EMBL/GenBank/DDBJ databases">
        <title>Human intestinal bacterial collection.</title>
        <authorList>
            <person name="Pauvert C."/>
            <person name="Hitch T.C.A."/>
            <person name="Clavel T."/>
        </authorList>
    </citation>
    <scope>NUCLEOTIDE SEQUENCE [LARGE SCALE GENOMIC DNA]</scope>
    <source>
        <strain evidence="9 10">CLA-AA-H78B</strain>
    </source>
</reference>
<comment type="caution">
    <text evidence="9">The sequence shown here is derived from an EMBL/GenBank/DDBJ whole genome shotgun (WGS) entry which is preliminary data.</text>
</comment>
<dbReference type="InterPro" id="IPR035906">
    <property type="entry name" value="MetI-like_sf"/>
</dbReference>
<feature type="domain" description="ABC transmembrane type-1" evidence="8">
    <location>
        <begin position="98"/>
        <end position="307"/>
    </location>
</feature>
<keyword evidence="4 7" id="KW-0812">Transmembrane</keyword>
<dbReference type="InterPro" id="IPR045621">
    <property type="entry name" value="BPD_transp_1_N"/>
</dbReference>
<dbReference type="PANTHER" id="PTHR43163:SF6">
    <property type="entry name" value="DIPEPTIDE TRANSPORT SYSTEM PERMEASE PROTEIN DPPB-RELATED"/>
    <property type="match status" value="1"/>
</dbReference>
<dbReference type="EMBL" id="JBBMFC010000002">
    <property type="protein sequence ID" value="MEQ2577549.1"/>
    <property type="molecule type" value="Genomic_DNA"/>
</dbReference>
<proteinExistence type="inferred from homology"/>
<feature type="transmembrane region" description="Helical" evidence="7">
    <location>
        <begin position="137"/>
        <end position="162"/>
    </location>
</feature>
<dbReference type="InterPro" id="IPR000515">
    <property type="entry name" value="MetI-like"/>
</dbReference>
<evidence type="ECO:0000256" key="3">
    <source>
        <dbReference type="ARBA" id="ARBA00022475"/>
    </source>
</evidence>
<keyword evidence="5 7" id="KW-1133">Transmembrane helix</keyword>
<dbReference type="SUPFAM" id="SSF161098">
    <property type="entry name" value="MetI-like"/>
    <property type="match status" value="1"/>
</dbReference>
<feature type="transmembrane region" description="Helical" evidence="7">
    <location>
        <begin position="284"/>
        <end position="310"/>
    </location>
</feature>
<evidence type="ECO:0000256" key="4">
    <source>
        <dbReference type="ARBA" id="ARBA00022692"/>
    </source>
</evidence>
<evidence type="ECO:0000256" key="6">
    <source>
        <dbReference type="ARBA" id="ARBA00023136"/>
    </source>
</evidence>
<dbReference type="Gene3D" id="1.10.3720.10">
    <property type="entry name" value="MetI-like"/>
    <property type="match status" value="1"/>
</dbReference>
<dbReference type="Pfam" id="PF00528">
    <property type="entry name" value="BPD_transp_1"/>
    <property type="match status" value="1"/>
</dbReference>
<comment type="subcellular location">
    <subcellularLocation>
        <location evidence="1 7">Cell membrane</location>
        <topology evidence="1 7">Multi-pass membrane protein</topology>
    </subcellularLocation>
</comment>
<keyword evidence="10" id="KW-1185">Reference proteome</keyword>
<keyword evidence="2 7" id="KW-0813">Transport</keyword>
<comment type="similarity">
    <text evidence="7">Belongs to the binding-protein-dependent transport system permease family.</text>
</comment>